<dbReference type="Pfam" id="PF14237">
    <property type="entry name" value="GYF_2"/>
    <property type="match status" value="1"/>
</dbReference>
<dbReference type="STRING" id="313628.LNTAR_24551"/>
<dbReference type="EMBL" id="ABCK01000035">
    <property type="protein sequence ID" value="EDM25154.1"/>
    <property type="molecule type" value="Genomic_DNA"/>
</dbReference>
<dbReference type="Proteomes" id="UP000004947">
    <property type="component" value="Unassembled WGS sequence"/>
</dbReference>
<evidence type="ECO:0008006" key="6">
    <source>
        <dbReference type="Google" id="ProtNLM"/>
    </source>
</evidence>
<sequence>MGLWDKLTGEFVDIIEWTNDDRETLAWRFERYGNEIKYGAKLTVRPGQAAVFVNEGQIADVFEPGMYELQTSNLPILSTLKGWKYGFESPFKAEVIFVTTTQIVDRKWGTKNPIMMRDPEFGPIRLRAFGTYAIKVVNPSAFITTLVGTDGVFEADEITDQLRNIIVSRFTDKLGEAKVPALDLASNYDEIADIIHDKIEPEFKEYGVELPKFLIENIALPPEVEEALDKRSSMGILGNMNQYSQFQAANAMEAAANNPGEAGGAMGGGMGMGMGFAMANQMGNAMGGGQAAPQASSAPPPPPGHSAANVEFHVSVNGQSYGPYDMNAFAQHVQAGQITGESMVWKQGMANWLPAAQVAELANLFGPPSPPPVPGGSVPPPPPM</sequence>
<feature type="domain" description="SPFH" evidence="2">
    <location>
        <begin position="26"/>
        <end position="236"/>
    </location>
</feature>
<dbReference type="OrthoDB" id="9764015at2"/>
<dbReference type="InterPro" id="IPR025640">
    <property type="entry name" value="GYF_2"/>
</dbReference>
<feature type="region of interest" description="Disordered" evidence="1">
    <location>
        <begin position="286"/>
        <end position="309"/>
    </location>
</feature>
<dbReference type="CDD" id="cd03408">
    <property type="entry name" value="SPFH_like_u1"/>
    <property type="match status" value="1"/>
</dbReference>
<gene>
    <name evidence="4" type="ORF">LNTAR_24551</name>
</gene>
<name>A6DT81_9BACT</name>
<organism evidence="4 5">
    <name type="scientific">Lentisphaera araneosa HTCC2155</name>
    <dbReference type="NCBI Taxonomy" id="313628"/>
    <lineage>
        <taxon>Bacteria</taxon>
        <taxon>Pseudomonadati</taxon>
        <taxon>Lentisphaerota</taxon>
        <taxon>Lentisphaeria</taxon>
        <taxon>Lentisphaerales</taxon>
        <taxon>Lentisphaeraceae</taxon>
        <taxon>Lentisphaera</taxon>
    </lineage>
</organism>
<protein>
    <recommendedName>
        <fullName evidence="6">Antifreeze protein, type I</fullName>
    </recommendedName>
</protein>
<comment type="caution">
    <text evidence="4">The sequence shown here is derived from an EMBL/GenBank/DDBJ whole genome shotgun (WGS) entry which is preliminary data.</text>
</comment>
<accession>A6DT81</accession>
<dbReference type="AlphaFoldDB" id="A6DT81"/>
<dbReference type="SUPFAM" id="SSF117892">
    <property type="entry name" value="Band 7/SPFH domain"/>
    <property type="match status" value="1"/>
</dbReference>
<dbReference type="Gene3D" id="3.30.479.30">
    <property type="entry name" value="Band 7 domain"/>
    <property type="match status" value="1"/>
</dbReference>
<proteinExistence type="predicted"/>
<dbReference type="RefSeq" id="WP_007281030.1">
    <property type="nucleotide sequence ID" value="NZ_ABCK01000035.1"/>
</dbReference>
<evidence type="ECO:0000313" key="5">
    <source>
        <dbReference type="Proteomes" id="UP000004947"/>
    </source>
</evidence>
<dbReference type="PANTHER" id="PTHR37826:SF2">
    <property type="entry name" value="ZINC-RIBBON DOMAIN-CONTAINING PROTEIN"/>
    <property type="match status" value="1"/>
</dbReference>
<evidence type="ECO:0000256" key="1">
    <source>
        <dbReference type="SAM" id="MobiDB-lite"/>
    </source>
</evidence>
<feature type="domain" description="GYF" evidence="3">
    <location>
        <begin position="313"/>
        <end position="361"/>
    </location>
</feature>
<keyword evidence="5" id="KW-1185">Reference proteome</keyword>
<evidence type="ECO:0000259" key="2">
    <source>
        <dbReference type="Pfam" id="PF13421"/>
    </source>
</evidence>
<dbReference type="Pfam" id="PF13421">
    <property type="entry name" value="Band_7_1"/>
    <property type="match status" value="1"/>
</dbReference>
<evidence type="ECO:0000313" key="4">
    <source>
        <dbReference type="EMBL" id="EDM25154.1"/>
    </source>
</evidence>
<evidence type="ECO:0000259" key="3">
    <source>
        <dbReference type="Pfam" id="PF14237"/>
    </source>
</evidence>
<dbReference type="InterPro" id="IPR036013">
    <property type="entry name" value="Band_7/SPFH_dom_sf"/>
</dbReference>
<dbReference type="eggNOG" id="COG4260">
    <property type="taxonomic scope" value="Bacteria"/>
</dbReference>
<dbReference type="PANTHER" id="PTHR37826">
    <property type="entry name" value="FLOTILLIN BAND_7_5 DOMAIN PROTEIN"/>
    <property type="match status" value="1"/>
</dbReference>
<reference evidence="4 5" key="1">
    <citation type="journal article" date="2010" name="J. Bacteriol.">
        <title>Genome sequence of Lentisphaera araneosa HTCC2155T, the type species of the order Lentisphaerales in the phylum Lentisphaerae.</title>
        <authorList>
            <person name="Thrash J.C."/>
            <person name="Cho J.C."/>
            <person name="Vergin K.L."/>
            <person name="Morris R.M."/>
            <person name="Giovannoni S.J."/>
        </authorList>
    </citation>
    <scope>NUCLEOTIDE SEQUENCE [LARGE SCALE GENOMIC DNA]</scope>
    <source>
        <strain evidence="4 5">HTCC2155</strain>
    </source>
</reference>
<dbReference type="InterPro" id="IPR033880">
    <property type="entry name" value="SPFH_YdjI"/>
</dbReference>